<evidence type="ECO:0000313" key="1">
    <source>
        <dbReference type="EMBL" id="AOZ63794.1"/>
    </source>
</evidence>
<keyword evidence="2" id="KW-1185">Reference proteome</keyword>
<accession>A0A1I9SAI8</accession>
<dbReference type="EMBL" id="KX774321">
    <property type="protein sequence ID" value="AOZ63794.1"/>
    <property type="molecule type" value="Genomic_DNA"/>
</dbReference>
<name>A0A1I9SAI8_9CAUD</name>
<sequence length="63" mass="7272">MPVDPLYTCAKFYAIGRNESSDCIINPEVFAKSYLAKLEEDPENFLEIHEHFNSFVKMTEAVE</sequence>
<dbReference type="Proteomes" id="UP000224902">
    <property type="component" value="Segment"/>
</dbReference>
<protein>
    <submittedName>
        <fullName evidence="1">Uncharacterized protein</fullName>
    </submittedName>
</protein>
<evidence type="ECO:0000313" key="2">
    <source>
        <dbReference type="Proteomes" id="UP000224902"/>
    </source>
</evidence>
<gene>
    <name evidence="1" type="ORF">SEA_WEASELS2_216</name>
</gene>
<proteinExistence type="predicted"/>
<organism evidence="1 2">
    <name type="scientific">Rhodococcus phage Weasels2</name>
    <dbReference type="NCBI Taxonomy" id="1897437"/>
    <lineage>
        <taxon>Viruses</taxon>
        <taxon>Duplodnaviria</taxon>
        <taxon>Heunggongvirae</taxon>
        <taxon>Uroviricota</taxon>
        <taxon>Caudoviricetes</taxon>
        <taxon>Weaselvirus</taxon>
        <taxon>Weaselvirus weasel</taxon>
    </lineage>
</organism>
<reference evidence="2" key="1">
    <citation type="submission" date="2016-08" db="EMBL/GenBank/DDBJ databases">
        <authorList>
            <person name="Seilhamer J.J."/>
        </authorList>
    </citation>
    <scope>NUCLEOTIDE SEQUENCE [LARGE SCALE GENOMIC DNA]</scope>
</reference>